<reference evidence="2" key="1">
    <citation type="journal article" date="2019" name="Int. J. Syst. Evol. Microbiol.">
        <title>The Global Catalogue of Microorganisms (GCM) 10K type strain sequencing project: providing services to taxonomists for standard genome sequencing and annotation.</title>
        <authorList>
            <consortium name="The Broad Institute Genomics Platform"/>
            <consortium name="The Broad Institute Genome Sequencing Center for Infectious Disease"/>
            <person name="Wu L."/>
            <person name="Ma J."/>
        </authorList>
    </citation>
    <scope>NUCLEOTIDE SEQUENCE [LARGE SCALE GENOMIC DNA]</scope>
    <source>
        <strain evidence="2">CCM 9147</strain>
    </source>
</reference>
<comment type="caution">
    <text evidence="1">The sequence shown here is derived from an EMBL/GenBank/DDBJ whole genome shotgun (WGS) entry which is preliminary data.</text>
</comment>
<evidence type="ECO:0000313" key="2">
    <source>
        <dbReference type="Proteomes" id="UP001597340"/>
    </source>
</evidence>
<evidence type="ECO:0000313" key="1">
    <source>
        <dbReference type="EMBL" id="MFD1462297.1"/>
    </source>
</evidence>
<proteinExistence type="predicted"/>
<dbReference type="Proteomes" id="UP001597340">
    <property type="component" value="Unassembled WGS sequence"/>
</dbReference>
<dbReference type="RefSeq" id="WP_229523894.1">
    <property type="nucleotide sequence ID" value="NZ_JAFFQR010000043.1"/>
</dbReference>
<dbReference type="EMBL" id="JBHTNZ010000015">
    <property type="protein sequence ID" value="MFD1462297.1"/>
    <property type="molecule type" value="Genomic_DNA"/>
</dbReference>
<protein>
    <submittedName>
        <fullName evidence="1">Uncharacterized protein</fullName>
    </submittedName>
</protein>
<name>A0ABW4DE16_9BACL</name>
<organism evidence="1 2">
    <name type="scientific">Paenibacillus farraposensis</name>
    <dbReference type="NCBI Taxonomy" id="2807095"/>
    <lineage>
        <taxon>Bacteria</taxon>
        <taxon>Bacillati</taxon>
        <taxon>Bacillota</taxon>
        <taxon>Bacilli</taxon>
        <taxon>Bacillales</taxon>
        <taxon>Paenibacillaceae</taxon>
        <taxon>Paenibacillus</taxon>
    </lineage>
</organism>
<sequence>MYEIRDQAHVAFSMLVTVLRRYERSDSLAVQNGRMESSGRMEGDQNVFLRLASPSDEKIRT</sequence>
<accession>A0ABW4DE16</accession>
<gene>
    <name evidence="1" type="ORF">ACFQ5D_12990</name>
</gene>
<keyword evidence="2" id="KW-1185">Reference proteome</keyword>